<dbReference type="InterPro" id="IPR011303">
    <property type="entry name" value="RnfD_bac"/>
</dbReference>
<dbReference type="NCBIfam" id="TIGR01946">
    <property type="entry name" value="rnfD"/>
    <property type="match status" value="1"/>
</dbReference>
<evidence type="ECO:0000256" key="9">
    <source>
        <dbReference type="ARBA" id="ARBA00023136"/>
    </source>
</evidence>
<dbReference type="Pfam" id="PF03116">
    <property type="entry name" value="NQR2_RnfD_RnfE"/>
    <property type="match status" value="1"/>
</dbReference>
<accession>A0A414J3C1</accession>
<keyword evidence="8 10" id="KW-1133">Transmembrane helix</keyword>
<keyword evidence="4 10" id="KW-0288">FMN</keyword>
<evidence type="ECO:0000256" key="10">
    <source>
        <dbReference type="HAMAP-Rule" id="MF_00462"/>
    </source>
</evidence>
<feature type="transmembrane region" description="Helical" evidence="10">
    <location>
        <begin position="125"/>
        <end position="144"/>
    </location>
</feature>
<feature type="modified residue" description="FMN phosphoryl threonine" evidence="10">
    <location>
        <position position="160"/>
    </location>
</feature>
<dbReference type="PANTHER" id="PTHR30578:SF0">
    <property type="entry name" value="ION-TRANSLOCATING OXIDOREDUCTASE COMPLEX SUBUNIT D"/>
    <property type="match status" value="1"/>
</dbReference>
<feature type="transmembrane region" description="Helical" evidence="10">
    <location>
        <begin position="271"/>
        <end position="289"/>
    </location>
</feature>
<keyword evidence="5 10" id="KW-0812">Transmembrane</keyword>
<reference evidence="11 12" key="1">
    <citation type="submission" date="2018-08" db="EMBL/GenBank/DDBJ databases">
        <title>A genome reference for cultivated species of the human gut microbiota.</title>
        <authorList>
            <person name="Zou Y."/>
            <person name="Xue W."/>
            <person name="Luo G."/>
        </authorList>
    </citation>
    <scope>NUCLEOTIDE SEQUENCE [LARGE SCALE GENOMIC DNA]</scope>
    <source>
        <strain evidence="11 12">AM28-23</strain>
    </source>
</reference>
<dbReference type="HAMAP" id="MF_00462">
    <property type="entry name" value="RsxD_RnfD"/>
    <property type="match status" value="1"/>
</dbReference>
<feature type="transmembrane region" description="Helical" evidence="10">
    <location>
        <begin position="214"/>
        <end position="235"/>
    </location>
</feature>
<comment type="subcellular location">
    <subcellularLocation>
        <location evidence="10">Cell membrane</location>
        <topology evidence="10">Multi-pass membrane protein</topology>
    </subcellularLocation>
</comment>
<evidence type="ECO:0000313" key="12">
    <source>
        <dbReference type="Proteomes" id="UP000283745"/>
    </source>
</evidence>
<evidence type="ECO:0000256" key="1">
    <source>
        <dbReference type="ARBA" id="ARBA00022448"/>
    </source>
</evidence>
<dbReference type="AlphaFoldDB" id="A0A414J3C1"/>
<keyword evidence="3 10" id="KW-0285">Flavoprotein</keyword>
<keyword evidence="7 10" id="KW-0249">Electron transport</keyword>
<dbReference type="GO" id="GO:0005886">
    <property type="term" value="C:plasma membrane"/>
    <property type="evidence" value="ECO:0007669"/>
    <property type="project" value="UniProtKB-SubCell"/>
</dbReference>
<feature type="transmembrane region" description="Helical" evidence="10">
    <location>
        <begin position="45"/>
        <end position="63"/>
    </location>
</feature>
<dbReference type="InterPro" id="IPR004338">
    <property type="entry name" value="NqrB/RnfD"/>
</dbReference>
<keyword evidence="6 10" id="KW-1278">Translocase</keyword>
<evidence type="ECO:0000256" key="4">
    <source>
        <dbReference type="ARBA" id="ARBA00022643"/>
    </source>
</evidence>
<organism evidence="11 12">
    <name type="scientific">Blautia obeum</name>
    <dbReference type="NCBI Taxonomy" id="40520"/>
    <lineage>
        <taxon>Bacteria</taxon>
        <taxon>Bacillati</taxon>
        <taxon>Bacillota</taxon>
        <taxon>Clostridia</taxon>
        <taxon>Lachnospirales</taxon>
        <taxon>Lachnospiraceae</taxon>
        <taxon>Blautia</taxon>
    </lineage>
</organism>
<proteinExistence type="inferred from homology"/>
<evidence type="ECO:0000256" key="3">
    <source>
        <dbReference type="ARBA" id="ARBA00022630"/>
    </source>
</evidence>
<comment type="subunit">
    <text evidence="10">The complex is composed of six subunits: RnfA, RnfB, RnfC, RnfD, RnfE and RnfG.</text>
</comment>
<name>A0A414J3C1_9FIRM</name>
<evidence type="ECO:0000256" key="5">
    <source>
        <dbReference type="ARBA" id="ARBA00022692"/>
    </source>
</evidence>
<dbReference type="GO" id="GO:0055085">
    <property type="term" value="P:transmembrane transport"/>
    <property type="evidence" value="ECO:0007669"/>
    <property type="project" value="InterPro"/>
</dbReference>
<comment type="function">
    <text evidence="10">Part of a membrane-bound complex that couples electron transfer with translocation of ions across the membrane.</text>
</comment>
<dbReference type="PANTHER" id="PTHR30578">
    <property type="entry name" value="ELECTRON TRANSPORT COMPLEX PROTEIN RNFD"/>
    <property type="match status" value="1"/>
</dbReference>
<keyword evidence="10" id="KW-1003">Cell membrane</keyword>
<dbReference type="GO" id="GO:0022900">
    <property type="term" value="P:electron transport chain"/>
    <property type="evidence" value="ECO:0007669"/>
    <property type="project" value="UniProtKB-UniRule"/>
</dbReference>
<comment type="caution">
    <text evidence="11">The sequence shown here is derived from an EMBL/GenBank/DDBJ whole genome shotgun (WGS) entry which is preliminary data.</text>
</comment>
<feature type="transmembrane region" description="Helical" evidence="10">
    <location>
        <begin position="95"/>
        <end position="113"/>
    </location>
</feature>
<evidence type="ECO:0000313" key="11">
    <source>
        <dbReference type="EMBL" id="RHE38925.1"/>
    </source>
</evidence>
<keyword evidence="1 10" id="KW-0813">Transport</keyword>
<feature type="transmembrane region" description="Helical" evidence="10">
    <location>
        <begin position="21"/>
        <end position="39"/>
    </location>
</feature>
<comment type="cofactor">
    <cofactor evidence="10">
        <name>FMN</name>
        <dbReference type="ChEBI" id="CHEBI:58210"/>
    </cofactor>
</comment>
<comment type="similarity">
    <text evidence="10">Belongs to the NqrB/RnfD family.</text>
</comment>
<evidence type="ECO:0000256" key="2">
    <source>
        <dbReference type="ARBA" id="ARBA00022553"/>
    </source>
</evidence>
<sequence>MEQMYNVSSNPHVRDKMTTSRIMQLVVIALLPTTLFGIWNFGFRALLVVLVTVAASVFFEWLYNRLMHKKNTINDFSAVVTGLLLALNMPPQIPLWMPVLGSAFAIIVVKQLFGGLGQNFMNPALAARCFLMISFAGKMTNFAVDKLNGYHCIDTVTGATALAELKNSGFTADSIPVKNLFIGNIHGTIGETSAIAILIGAVILLAFKVIDFKVPLTYIGSFTVFVILYMLGSGMGFDGNYLLSHLFGGGLMLGAWFMATDYVTTPITPKGQLVYGCCLGIVTAVFRLFGGSAEGVSYAIIFCNLLVPIIEKATKPAAFGKGGKKA</sequence>
<evidence type="ECO:0000256" key="6">
    <source>
        <dbReference type="ARBA" id="ARBA00022967"/>
    </source>
</evidence>
<dbReference type="Proteomes" id="UP000283745">
    <property type="component" value="Unassembled WGS sequence"/>
</dbReference>
<dbReference type="EC" id="7.-.-.-" evidence="10"/>
<keyword evidence="2 10" id="KW-0597">Phosphoprotein</keyword>
<evidence type="ECO:0000256" key="7">
    <source>
        <dbReference type="ARBA" id="ARBA00022982"/>
    </source>
</evidence>
<evidence type="ECO:0000256" key="8">
    <source>
        <dbReference type="ARBA" id="ARBA00022989"/>
    </source>
</evidence>
<keyword evidence="9 10" id="KW-0472">Membrane</keyword>
<feature type="transmembrane region" description="Helical" evidence="10">
    <location>
        <begin position="185"/>
        <end position="207"/>
    </location>
</feature>
<dbReference type="EMBL" id="QSKF01000010">
    <property type="protein sequence ID" value="RHE38925.1"/>
    <property type="molecule type" value="Genomic_DNA"/>
</dbReference>
<gene>
    <name evidence="10" type="primary">rnfD</name>
    <name evidence="11" type="ORF">DW740_13035</name>
</gene>
<protein>
    <recommendedName>
        <fullName evidence="10">Ion-translocating oxidoreductase complex subunit D</fullName>
        <ecNumber evidence="10">7.-.-.-</ecNumber>
    </recommendedName>
    <alternativeName>
        <fullName evidence="10">Rnf electron transport complex subunit D</fullName>
    </alternativeName>
</protein>
<dbReference type="RefSeq" id="WP_118048720.1">
    <property type="nucleotide sequence ID" value="NZ_CABJFK010000010.1"/>
</dbReference>
<feature type="transmembrane region" description="Helical" evidence="10">
    <location>
        <begin position="241"/>
        <end position="259"/>
    </location>
</feature>